<keyword evidence="11" id="KW-0325">Glycoprotein</keyword>
<evidence type="ECO:0000256" key="18">
    <source>
        <dbReference type="SAM" id="Phobius"/>
    </source>
</evidence>
<evidence type="ECO:0000256" key="5">
    <source>
        <dbReference type="ARBA" id="ARBA00022692"/>
    </source>
</evidence>
<dbReference type="GO" id="GO:0005975">
    <property type="term" value="P:carbohydrate metabolic process"/>
    <property type="evidence" value="ECO:0007669"/>
    <property type="project" value="InterPro"/>
</dbReference>
<feature type="transmembrane region" description="Helical" evidence="18">
    <location>
        <begin position="87"/>
        <end position="109"/>
    </location>
</feature>
<evidence type="ECO:0000256" key="11">
    <source>
        <dbReference type="ARBA" id="ARBA00023180"/>
    </source>
</evidence>
<accession>A0A091V908</accession>
<evidence type="ECO:0000313" key="21">
    <source>
        <dbReference type="Proteomes" id="UP000053700"/>
    </source>
</evidence>
<keyword evidence="3" id="KW-1003">Cell membrane</keyword>
<evidence type="ECO:0000313" key="20">
    <source>
        <dbReference type="EMBL" id="KFQ86143.1"/>
    </source>
</evidence>
<evidence type="ECO:0000256" key="16">
    <source>
        <dbReference type="ARBA" id="ARBA00083001"/>
    </source>
</evidence>
<dbReference type="EMBL" id="KK419283">
    <property type="protein sequence ID" value="KFQ86143.1"/>
    <property type="molecule type" value="Genomic_DNA"/>
</dbReference>
<evidence type="ECO:0000256" key="1">
    <source>
        <dbReference type="ARBA" id="ARBA00004655"/>
    </source>
</evidence>
<keyword evidence="4" id="KW-0597">Phosphoprotein</keyword>
<dbReference type="SMART" id="SM00642">
    <property type="entry name" value="Aamy"/>
    <property type="match status" value="1"/>
</dbReference>
<keyword evidence="7" id="KW-0029">Amino-acid transport</keyword>
<dbReference type="AlphaFoldDB" id="A0A091V908"/>
<evidence type="ECO:0000256" key="12">
    <source>
        <dbReference type="ARBA" id="ARBA00062813"/>
    </source>
</evidence>
<comment type="subunit">
    <text evidence="12">Disulfide-linked heterodimer composed of the catalytic light subunit SLC7A9 and the heavy subunit SLC3A1. The heterodimer is the minimal functional unit. Assembles in non-covalently linked heterotetramers (dimers of heterodimers) and higher order oligomers; the oligomerization is mediated by SLC3A1 likely to prevent degradation in the endoplasmic reticulum and facilitate heteromer trafficking to the plasma membrane. Disulfide-linked heterodimer composed of the catalytic light subunit SLC7A13 and the heavy subunit SLC3A1.</text>
</comment>
<dbReference type="GO" id="GO:0006865">
    <property type="term" value="P:amino acid transport"/>
    <property type="evidence" value="ECO:0007669"/>
    <property type="project" value="UniProtKB-KW"/>
</dbReference>
<evidence type="ECO:0000256" key="3">
    <source>
        <dbReference type="ARBA" id="ARBA00022475"/>
    </source>
</evidence>
<dbReference type="OrthoDB" id="1740265at2759"/>
<dbReference type="PANTHER" id="PTHR10357">
    <property type="entry name" value="ALPHA-AMYLASE FAMILY MEMBER"/>
    <property type="match status" value="1"/>
</dbReference>
<dbReference type="Gene3D" id="3.90.400.10">
    <property type="entry name" value="Oligo-1,6-glucosidase, Domain 2"/>
    <property type="match status" value="1"/>
</dbReference>
<evidence type="ECO:0000259" key="19">
    <source>
        <dbReference type="SMART" id="SM00642"/>
    </source>
</evidence>
<dbReference type="PANTHER" id="PTHR10357:SF179">
    <property type="entry name" value="NEUTRAL AND BASIC AMINO ACID TRANSPORT PROTEIN RBAT"/>
    <property type="match status" value="1"/>
</dbReference>
<dbReference type="InterPro" id="IPR006047">
    <property type="entry name" value="GH13_cat_dom"/>
</dbReference>
<name>A0A091V908_PHORB</name>
<evidence type="ECO:0000256" key="6">
    <source>
        <dbReference type="ARBA" id="ARBA00022968"/>
    </source>
</evidence>
<organism evidence="20 21">
    <name type="scientific">Phoenicopterus ruber ruber</name>
    <dbReference type="NCBI Taxonomy" id="9218"/>
    <lineage>
        <taxon>Eukaryota</taxon>
        <taxon>Metazoa</taxon>
        <taxon>Chordata</taxon>
        <taxon>Craniata</taxon>
        <taxon>Vertebrata</taxon>
        <taxon>Euteleostomi</taxon>
        <taxon>Archelosauria</taxon>
        <taxon>Archosauria</taxon>
        <taxon>Dinosauria</taxon>
        <taxon>Saurischia</taxon>
        <taxon>Theropoda</taxon>
        <taxon>Coelurosauria</taxon>
        <taxon>Aves</taxon>
        <taxon>Neognathae</taxon>
        <taxon>Neoaves</taxon>
        <taxon>Mirandornithes</taxon>
        <taxon>Phoenicopteriformes</taxon>
        <taxon>Phoenicopteridae</taxon>
        <taxon>Phoenicopterus</taxon>
    </lineage>
</organism>
<evidence type="ECO:0000256" key="17">
    <source>
        <dbReference type="SAM" id="MobiDB-lite"/>
    </source>
</evidence>
<evidence type="ECO:0000256" key="15">
    <source>
        <dbReference type="ARBA" id="ARBA00080119"/>
    </source>
</evidence>
<keyword evidence="8 18" id="KW-1133">Transmembrane helix</keyword>
<dbReference type="InterPro" id="IPR017853">
    <property type="entry name" value="GH"/>
</dbReference>
<dbReference type="InterPro" id="IPR045857">
    <property type="entry name" value="O16G_dom_2"/>
</dbReference>
<feature type="region of interest" description="Disordered" evidence="17">
    <location>
        <begin position="24"/>
        <end position="45"/>
    </location>
</feature>
<keyword evidence="2" id="KW-0813">Transport</keyword>
<dbReference type="InterPro" id="IPR013780">
    <property type="entry name" value="Glyco_hydro_b"/>
</dbReference>
<protein>
    <recommendedName>
        <fullName evidence="13">Amino acid transporter heavy chain SLC3A1</fullName>
    </recommendedName>
    <alternativeName>
        <fullName evidence="16">Neutral and basic amino acid transport protein</fullName>
    </alternativeName>
    <alternativeName>
        <fullName evidence="15">Solute carrier family 3 member 1</fullName>
    </alternativeName>
    <alternativeName>
        <fullName evidence="14">b(0,+)-type amino acid transporter-related heavy chain</fullName>
    </alternativeName>
</protein>
<keyword evidence="10" id="KW-1015">Disulfide bond</keyword>
<dbReference type="Gene3D" id="3.20.20.80">
    <property type="entry name" value="Glycosidases"/>
    <property type="match status" value="1"/>
</dbReference>
<gene>
    <name evidence="20" type="ORF">N337_06068</name>
</gene>
<evidence type="ECO:0000256" key="14">
    <source>
        <dbReference type="ARBA" id="ARBA00076162"/>
    </source>
</evidence>
<keyword evidence="5 18" id="KW-0812">Transmembrane</keyword>
<reference evidence="20 21" key="1">
    <citation type="submission" date="2014-04" db="EMBL/GenBank/DDBJ databases">
        <title>Genome evolution of avian class.</title>
        <authorList>
            <person name="Zhang G."/>
            <person name="Li C."/>
        </authorList>
    </citation>
    <scope>NUCLEOTIDE SEQUENCE [LARGE SCALE GENOMIC DNA]</scope>
    <source>
        <strain evidence="20">BGI_N337</strain>
    </source>
</reference>
<feature type="domain" description="Glycosyl hydrolase family 13 catalytic" evidence="19">
    <location>
        <begin position="124"/>
        <end position="498"/>
    </location>
</feature>
<comment type="subcellular location">
    <subcellularLocation>
        <location evidence="1">Apical cell membrane</location>
        <topology evidence="1">Single-pass type II membrane protein</topology>
    </subcellularLocation>
</comment>
<dbReference type="GO" id="GO:0016324">
    <property type="term" value="C:apical plasma membrane"/>
    <property type="evidence" value="ECO:0007669"/>
    <property type="project" value="UniProtKB-SubCell"/>
</dbReference>
<dbReference type="FunFam" id="2.60.40.1180:FF:000026">
    <property type="entry name" value="Solute carrier family 3 (amino acid transporter heavy chain), member 1"/>
    <property type="match status" value="1"/>
</dbReference>
<proteinExistence type="predicted"/>
<evidence type="ECO:0000256" key="2">
    <source>
        <dbReference type="ARBA" id="ARBA00022448"/>
    </source>
</evidence>
<dbReference type="FunFam" id="3.90.400.10:FF:000001">
    <property type="entry name" value="Maltase A3, isoform A"/>
    <property type="match status" value="1"/>
</dbReference>
<dbReference type="SUPFAM" id="SSF51445">
    <property type="entry name" value="(Trans)glycosidases"/>
    <property type="match status" value="1"/>
</dbReference>
<evidence type="ECO:0000256" key="9">
    <source>
        <dbReference type="ARBA" id="ARBA00023136"/>
    </source>
</evidence>
<keyword evidence="6" id="KW-0735">Signal-anchor</keyword>
<dbReference type="Pfam" id="PF00128">
    <property type="entry name" value="Alpha-amylase"/>
    <property type="match status" value="1"/>
</dbReference>
<keyword evidence="21" id="KW-1185">Reference proteome</keyword>
<dbReference type="Gene3D" id="2.60.40.1180">
    <property type="entry name" value="Golgi alpha-mannosidase II"/>
    <property type="match status" value="1"/>
</dbReference>
<dbReference type="CDD" id="cd11359">
    <property type="entry name" value="AmyAc_SLC3A1"/>
    <property type="match status" value="1"/>
</dbReference>
<keyword evidence="9 18" id="KW-0472">Membrane</keyword>
<evidence type="ECO:0000256" key="13">
    <source>
        <dbReference type="ARBA" id="ARBA00068638"/>
    </source>
</evidence>
<sequence>MVEEEAKSLPMELSEKGGVENNGFVQNEAFDDKETDTSSQEEMPKTCSVDMDPAAMEEQVLKPYAGMPKEVLLKFSSQARYRVTREILFWLIITATVVLVCATIAIIALSPKCLDWWQASPIYQIYPRSFKDSNMDGNGDLKGIQEKLDHITYLNIKTIWITSFYKSPLKDLGYGAEDFYDIDPMFGSMSDFENLLAAIHDRGLKVIMDLIPNHTSDKHRWFQLSRNRTGKYTDYYIWQDCTQAAGSVAPPNNWVSVFGNSSWQFDDVRKQCYFHQFGKEQPDLNFRSLAVQQEIHDIIKFWLGKGIDGFSFSAVKFLLEATHLRDEPQVNKSQNPVTITAYSQLYHDYTTTQVGMHDIIRSFRQIMNQFSSEPGRYRFMGSDGDEKEDIEATMMYYGTTFIQEADFPFNFNLINMKNLSGNSIFEAVNLWMKNMPAGKWPNWAVGSPNAARISSRIGKEYVNVINMLLLTLPGTPVTYYGEEIGMENIASENVSEERMNSDSVFATFPEKSPMQWDGKVNAGFTEGNSSWLPVNSDYQRVNVEIQMTWSNSTLNLYRELTLLRNNELPIHRGWMCYIWNDSNVFVYVRELDGLDRVFMMVLNFGQESTIDLKAVVPSLPSEATVRLSTNFSNAGKAVNTELIKTEKGEGLVLEYKTAKPVHTMEAFQGSCFVAEKACYSSAFNLLYVNC</sequence>
<evidence type="ECO:0000256" key="10">
    <source>
        <dbReference type="ARBA" id="ARBA00023157"/>
    </source>
</evidence>
<dbReference type="Proteomes" id="UP000053700">
    <property type="component" value="Unassembled WGS sequence"/>
</dbReference>
<evidence type="ECO:0000256" key="8">
    <source>
        <dbReference type="ARBA" id="ARBA00022989"/>
    </source>
</evidence>
<evidence type="ECO:0000256" key="7">
    <source>
        <dbReference type="ARBA" id="ARBA00022970"/>
    </source>
</evidence>
<evidence type="ECO:0000256" key="4">
    <source>
        <dbReference type="ARBA" id="ARBA00022553"/>
    </source>
</evidence>